<comment type="subcellular location">
    <subcellularLocation>
        <location evidence="1">Membrane</location>
        <topology evidence="1">Multi-pass membrane protein</topology>
    </subcellularLocation>
</comment>
<evidence type="ECO:0000256" key="1">
    <source>
        <dbReference type="ARBA" id="ARBA00004141"/>
    </source>
</evidence>
<name>A0A151Z3C8_TIELA</name>
<evidence type="ECO:0000313" key="8">
    <source>
        <dbReference type="Proteomes" id="UP000076078"/>
    </source>
</evidence>
<keyword evidence="3 5" id="KW-1133">Transmembrane helix</keyword>
<feature type="transmembrane region" description="Helical" evidence="5">
    <location>
        <begin position="160"/>
        <end position="177"/>
    </location>
</feature>
<proteinExistence type="predicted"/>
<evidence type="ECO:0000256" key="4">
    <source>
        <dbReference type="ARBA" id="ARBA00023136"/>
    </source>
</evidence>
<evidence type="ECO:0000313" key="7">
    <source>
        <dbReference type="EMBL" id="KYQ88448.1"/>
    </source>
</evidence>
<dbReference type="OrthoDB" id="417037at2759"/>
<dbReference type="STRING" id="361077.A0A151Z3C8"/>
<evidence type="ECO:0000256" key="2">
    <source>
        <dbReference type="ARBA" id="ARBA00022692"/>
    </source>
</evidence>
<dbReference type="OMA" id="LMFYCNI"/>
<keyword evidence="8" id="KW-1185">Reference proteome</keyword>
<feature type="transmembrane region" description="Helical" evidence="5">
    <location>
        <begin position="189"/>
        <end position="208"/>
    </location>
</feature>
<dbReference type="EMBL" id="LODT01000051">
    <property type="protein sequence ID" value="KYQ88448.1"/>
    <property type="molecule type" value="Genomic_DNA"/>
</dbReference>
<dbReference type="InParanoid" id="A0A151Z3C8"/>
<dbReference type="Pfam" id="PF03151">
    <property type="entry name" value="TPT"/>
    <property type="match status" value="1"/>
</dbReference>
<keyword evidence="2 5" id="KW-0812">Transmembrane</keyword>
<organism evidence="7 8">
    <name type="scientific">Tieghemostelium lacteum</name>
    <name type="common">Slime mold</name>
    <name type="synonym">Dictyostelium lacteum</name>
    <dbReference type="NCBI Taxonomy" id="361077"/>
    <lineage>
        <taxon>Eukaryota</taxon>
        <taxon>Amoebozoa</taxon>
        <taxon>Evosea</taxon>
        <taxon>Eumycetozoa</taxon>
        <taxon>Dictyostelia</taxon>
        <taxon>Dictyosteliales</taxon>
        <taxon>Raperosteliaceae</taxon>
        <taxon>Tieghemostelium</taxon>
    </lineage>
</organism>
<feature type="transmembrane region" description="Helical" evidence="5">
    <location>
        <begin position="268"/>
        <end position="297"/>
    </location>
</feature>
<feature type="transmembrane region" description="Helical" evidence="5">
    <location>
        <begin position="12"/>
        <end position="30"/>
    </location>
</feature>
<feature type="transmembrane region" description="Helical" evidence="5">
    <location>
        <begin position="80"/>
        <end position="99"/>
    </location>
</feature>
<evidence type="ECO:0000256" key="3">
    <source>
        <dbReference type="ARBA" id="ARBA00022989"/>
    </source>
</evidence>
<dbReference type="FunCoup" id="A0A151Z3C8">
    <property type="interactions" value="244"/>
</dbReference>
<feature type="transmembrane region" description="Helical" evidence="5">
    <location>
        <begin position="42"/>
        <end position="60"/>
    </location>
</feature>
<gene>
    <name evidence="7" type="ORF">DLAC_11844</name>
</gene>
<sequence length="314" mass="34927">MSNLKTFVANNKGLLVAVGYGVTSVSITFFNKAVLNYYNFNFSNTLTLGQMIFSLFFLVIMKQLGVINYPDLNKELCKKLFSLSFLFILMVVSGLAALAKTNVPLFSALRRLSTLVVIIGEYYLLGKVTPGDESQSVVIMVLGAMIAGMGDITFDFIGSLYILFNCIVTAGYLIYIAKKTKETGLNTFGLMFYCNILSIPGTIVLTYVTEWQGISAYEGYSNLGFQFCFFMSSIQAFLLNYFIFLCSTVNSPLTTSITGQIKSILQTIIGLFMFGDVFITPLLVFGLSVSTIASFWYSHIKYQQTLNRQQVLPK</sequence>
<accession>A0A151Z3C8</accession>
<feature type="domain" description="Sugar phosphate transporter" evidence="6">
    <location>
        <begin position="15"/>
        <end position="298"/>
    </location>
</feature>
<comment type="caution">
    <text evidence="7">The sequence shown here is derived from an EMBL/GenBank/DDBJ whole genome shotgun (WGS) entry which is preliminary data.</text>
</comment>
<evidence type="ECO:0000256" key="5">
    <source>
        <dbReference type="SAM" id="Phobius"/>
    </source>
</evidence>
<dbReference type="InterPro" id="IPR050186">
    <property type="entry name" value="TPT_transporter"/>
</dbReference>
<dbReference type="AlphaFoldDB" id="A0A151Z3C8"/>
<protein>
    <recommendedName>
        <fullName evidence="6">Sugar phosphate transporter domain-containing protein</fullName>
    </recommendedName>
</protein>
<dbReference type="Proteomes" id="UP000076078">
    <property type="component" value="Unassembled WGS sequence"/>
</dbReference>
<evidence type="ECO:0000259" key="6">
    <source>
        <dbReference type="Pfam" id="PF03151"/>
    </source>
</evidence>
<dbReference type="GO" id="GO:0016020">
    <property type="term" value="C:membrane"/>
    <property type="evidence" value="ECO:0007669"/>
    <property type="project" value="UniProtKB-SubCell"/>
</dbReference>
<dbReference type="InterPro" id="IPR004853">
    <property type="entry name" value="Sugar_P_trans_dom"/>
</dbReference>
<keyword evidence="4 5" id="KW-0472">Membrane</keyword>
<reference evidence="7 8" key="1">
    <citation type="submission" date="2015-12" db="EMBL/GenBank/DDBJ databases">
        <title>Dictyostelia acquired genes for synthesis and detection of signals that induce cell-type specialization by lateral gene transfer from prokaryotes.</title>
        <authorList>
            <person name="Gloeckner G."/>
            <person name="Schaap P."/>
        </authorList>
    </citation>
    <scope>NUCLEOTIDE SEQUENCE [LARGE SCALE GENOMIC DNA]</scope>
    <source>
        <strain evidence="7 8">TK</strain>
    </source>
</reference>
<feature type="transmembrane region" description="Helical" evidence="5">
    <location>
        <begin position="223"/>
        <end position="247"/>
    </location>
</feature>
<dbReference type="PANTHER" id="PTHR11132">
    <property type="entry name" value="SOLUTE CARRIER FAMILY 35"/>
    <property type="match status" value="1"/>
</dbReference>